<dbReference type="Proteomes" id="UP000182983">
    <property type="component" value="Unassembled WGS sequence"/>
</dbReference>
<accession>A0A1H6JHN3</accession>
<comment type="similarity">
    <text evidence="1">Belongs to the UPF0751 family.</text>
</comment>
<sequence length="120" mass="12832">MHPPLESLSASGPDLSGRLILYVGGRHQHVSHLRRIVEAHNGAFVHHDGGVEQSLSKLSAQLERADAVLFPVGCVSHAAQDRVKSLCRRLDKPFRPLRSTGIAAIIAALDSVSARTASAI</sequence>
<evidence type="ECO:0000256" key="1">
    <source>
        <dbReference type="ARBA" id="ARBA00007189"/>
    </source>
</evidence>
<dbReference type="AlphaFoldDB" id="A0A1H6JHN3"/>
<dbReference type="OrthoDB" id="7829313at2"/>
<gene>
    <name evidence="2" type="ORF">SAMN04244559_03167</name>
</gene>
<name>A0A1H6JHN3_MAGFU</name>
<keyword evidence="3" id="KW-1185">Reference proteome</keyword>
<evidence type="ECO:0000313" key="2">
    <source>
        <dbReference type="EMBL" id="SEH61449.1"/>
    </source>
</evidence>
<dbReference type="InterPro" id="IPR016772">
    <property type="entry name" value="UCP020408"/>
</dbReference>
<dbReference type="EMBL" id="FNWO01000017">
    <property type="protein sequence ID" value="SEH61449.1"/>
    <property type="molecule type" value="Genomic_DNA"/>
</dbReference>
<evidence type="ECO:0000313" key="3">
    <source>
        <dbReference type="Proteomes" id="UP000182983"/>
    </source>
</evidence>
<proteinExistence type="inferred from homology"/>
<organism evidence="2 3">
    <name type="scientific">Magnetospirillum fulvum</name>
    <name type="common">Rhodospirillum fulvum</name>
    <dbReference type="NCBI Taxonomy" id="1082"/>
    <lineage>
        <taxon>Bacteria</taxon>
        <taxon>Pseudomonadati</taxon>
        <taxon>Pseudomonadota</taxon>
        <taxon>Alphaproteobacteria</taxon>
        <taxon>Rhodospirillales</taxon>
        <taxon>Rhodospirillaceae</taxon>
        <taxon>Magnetospirillum</taxon>
    </lineage>
</organism>
<evidence type="ECO:0008006" key="4">
    <source>
        <dbReference type="Google" id="ProtNLM"/>
    </source>
</evidence>
<dbReference type="RefSeq" id="WP_074770288.1">
    <property type="nucleotide sequence ID" value="NZ_FNWO01000017.1"/>
</dbReference>
<reference evidence="3" key="1">
    <citation type="submission" date="2016-10" db="EMBL/GenBank/DDBJ databases">
        <authorList>
            <person name="Varghese N."/>
            <person name="Submissions S."/>
        </authorList>
    </citation>
    <scope>NUCLEOTIDE SEQUENCE [LARGE SCALE GENOMIC DNA]</scope>
    <source>
        <strain evidence="3">DSM 13234</strain>
    </source>
</reference>
<dbReference type="Pfam" id="PF10087">
    <property type="entry name" value="DUF2325"/>
    <property type="match status" value="1"/>
</dbReference>
<protein>
    <recommendedName>
        <fullName evidence="4">DUF2325 domain-containing protein</fullName>
    </recommendedName>
</protein>